<comment type="caution">
    <text evidence="2">The sequence shown here is derived from an EMBL/GenBank/DDBJ whole genome shotgun (WGS) entry which is preliminary data.</text>
</comment>
<dbReference type="EMBL" id="JASCXW010000010">
    <property type="protein sequence ID" value="MDI6452772.1"/>
    <property type="molecule type" value="Genomic_DNA"/>
</dbReference>
<dbReference type="AlphaFoldDB" id="A0AAW6U8H4"/>
<evidence type="ECO:0000259" key="1">
    <source>
        <dbReference type="Pfam" id="PF13349"/>
    </source>
</evidence>
<dbReference type="Proteomes" id="UP001431532">
    <property type="component" value="Unassembled WGS sequence"/>
</dbReference>
<gene>
    <name evidence="2" type="ORF">QJ521_04280</name>
</gene>
<dbReference type="Pfam" id="PF22564">
    <property type="entry name" value="HAAS"/>
    <property type="match status" value="1"/>
</dbReference>
<dbReference type="RefSeq" id="WP_282839197.1">
    <property type="nucleotide sequence ID" value="NZ_JASCXW010000010.1"/>
</dbReference>
<accession>A0AAW6U8H4</accession>
<evidence type="ECO:0000313" key="2">
    <source>
        <dbReference type="EMBL" id="MDI6452772.1"/>
    </source>
</evidence>
<reference evidence="2" key="1">
    <citation type="submission" date="2023-05" db="EMBL/GenBank/DDBJ databases">
        <title>Mariniplasma microaerophilum sp. nov., a novel anaerobic mollicute isolated from terrestrial mud volcano, Taman Peninsula, Russia.</title>
        <authorList>
            <person name="Khomyakova M.A."/>
            <person name="Merkel A.Y."/>
            <person name="Slobodkin A.I."/>
        </authorList>
    </citation>
    <scope>NUCLEOTIDE SEQUENCE</scope>
    <source>
        <strain evidence="2">M4Ah</strain>
    </source>
</reference>
<proteinExistence type="predicted"/>
<organism evidence="2 3">
    <name type="scientific">Peloplasma aerotolerans</name>
    <dbReference type="NCBI Taxonomy" id="3044389"/>
    <lineage>
        <taxon>Bacteria</taxon>
        <taxon>Bacillati</taxon>
        <taxon>Mycoplasmatota</taxon>
        <taxon>Mollicutes</taxon>
        <taxon>Acholeplasmatales</taxon>
        <taxon>Acholeplasmataceae</taxon>
        <taxon>Peloplasma</taxon>
    </lineage>
</organism>
<sequence>MKKYLEDLKQELMKRNMSSDEIDEILRDHEEMIESALAKGIDEEALKTQFGDPKKLADDLVGTENTEETIKTEVKDYEVYKSFDPSGESISVFVKLVSEDVVYQPSSNEKINVLYKGTKNLDDYEIKYENSELIIEAPKQVGFFFMRTSSSDASLIVEVPKTLDFIQLRHKSVSSDVKVKDLNVKSFELSSTSGDIEVEGAKFGQTKWNTVSGDIQVKNAVIDILNSSQVSGDLALHQVKFTGDIKLNTVSGDVDAEDTTCETCDYSSVSGDLKGREFYPKAVMLKSVSGDIKISNKEVTDIKVIRKSSVSGKISIKD</sequence>
<dbReference type="Pfam" id="PF13349">
    <property type="entry name" value="DUF4097"/>
    <property type="match status" value="1"/>
</dbReference>
<keyword evidence="3" id="KW-1185">Reference proteome</keyword>
<protein>
    <submittedName>
        <fullName evidence="2">DUF4097 family beta strand repeat-containing protein</fullName>
    </submittedName>
</protein>
<evidence type="ECO:0000313" key="3">
    <source>
        <dbReference type="Proteomes" id="UP001431532"/>
    </source>
</evidence>
<name>A0AAW6U8H4_9MOLU</name>
<feature type="domain" description="DUF4097" evidence="1">
    <location>
        <begin position="94"/>
        <end position="220"/>
    </location>
</feature>
<dbReference type="InterPro" id="IPR025164">
    <property type="entry name" value="Toastrack_DUF4097"/>
</dbReference>